<dbReference type="InParanoid" id="C1FHJ7"/>
<dbReference type="RefSeq" id="XP_002508574.1">
    <property type="nucleotide sequence ID" value="XM_002508528.1"/>
</dbReference>
<dbReference type="KEGG" id="mis:MICPUN_102816"/>
<accession>C1FHJ7</accession>
<dbReference type="AlphaFoldDB" id="C1FHJ7"/>
<feature type="transmembrane region" description="Helical" evidence="1">
    <location>
        <begin position="43"/>
        <end position="61"/>
    </location>
</feature>
<keyword evidence="1" id="KW-0812">Transmembrane</keyword>
<keyword evidence="1" id="KW-1133">Transmembrane helix</keyword>
<protein>
    <submittedName>
        <fullName evidence="2">Uncharacterized protein</fullName>
    </submittedName>
</protein>
<evidence type="ECO:0000313" key="2">
    <source>
        <dbReference type="EMBL" id="ACO69832.1"/>
    </source>
</evidence>
<evidence type="ECO:0000313" key="3">
    <source>
        <dbReference type="Proteomes" id="UP000002009"/>
    </source>
</evidence>
<proteinExistence type="predicted"/>
<name>C1FHJ7_MICCC</name>
<reference evidence="2 3" key="1">
    <citation type="journal article" date="2009" name="Science">
        <title>Green evolution and dynamic adaptations revealed by genomes of the marine picoeukaryotes Micromonas.</title>
        <authorList>
            <person name="Worden A.Z."/>
            <person name="Lee J.H."/>
            <person name="Mock T."/>
            <person name="Rouze P."/>
            <person name="Simmons M.P."/>
            <person name="Aerts A.L."/>
            <person name="Allen A.E."/>
            <person name="Cuvelier M.L."/>
            <person name="Derelle E."/>
            <person name="Everett M.V."/>
            <person name="Foulon E."/>
            <person name="Grimwood J."/>
            <person name="Gundlach H."/>
            <person name="Henrissat B."/>
            <person name="Napoli C."/>
            <person name="McDonald S.M."/>
            <person name="Parker M.S."/>
            <person name="Rombauts S."/>
            <person name="Salamov A."/>
            <person name="Von Dassow P."/>
            <person name="Badger J.H."/>
            <person name="Coutinho P.M."/>
            <person name="Demir E."/>
            <person name="Dubchak I."/>
            <person name="Gentemann C."/>
            <person name="Eikrem W."/>
            <person name="Gready J.E."/>
            <person name="John U."/>
            <person name="Lanier W."/>
            <person name="Lindquist E.A."/>
            <person name="Lucas S."/>
            <person name="Mayer K.F."/>
            <person name="Moreau H."/>
            <person name="Not F."/>
            <person name="Otillar R."/>
            <person name="Panaud O."/>
            <person name="Pangilinan J."/>
            <person name="Paulsen I."/>
            <person name="Piegu B."/>
            <person name="Poliakov A."/>
            <person name="Robbens S."/>
            <person name="Schmutz J."/>
            <person name="Toulza E."/>
            <person name="Wyss T."/>
            <person name="Zelensky A."/>
            <person name="Zhou K."/>
            <person name="Armbrust E.V."/>
            <person name="Bhattacharya D."/>
            <person name="Goodenough U.W."/>
            <person name="Van de Peer Y."/>
            <person name="Grigoriev I.V."/>
        </authorList>
    </citation>
    <scope>NUCLEOTIDE SEQUENCE [LARGE SCALE GENOMIC DNA]</scope>
    <source>
        <strain evidence="3">RCC299 / NOUM17</strain>
    </source>
</reference>
<dbReference type="GeneID" id="8247132"/>
<evidence type="ECO:0000256" key="1">
    <source>
        <dbReference type="SAM" id="Phobius"/>
    </source>
</evidence>
<gene>
    <name evidence="2" type="ORF">MICPUN_102816</name>
</gene>
<keyword evidence="3" id="KW-1185">Reference proteome</keyword>
<sequence>MDVWEDPAIWDELVDFGKEHPTVGPSRRLLGGSFDLTAEENQVYLFMVIFGAILFATPPFLKCLQIIKKMRGLKAVTDTDLEMWDFAEEYEDMKHIHDPLDGEQRDNKKKKKRRG</sequence>
<dbReference type="Proteomes" id="UP000002009">
    <property type="component" value="Chromosome 10"/>
</dbReference>
<dbReference type="EMBL" id="CP001576">
    <property type="protein sequence ID" value="ACO69832.1"/>
    <property type="molecule type" value="Genomic_DNA"/>
</dbReference>
<keyword evidence="1" id="KW-0472">Membrane</keyword>
<organism evidence="2 3">
    <name type="scientific">Micromonas commoda (strain RCC299 / NOUM17 / CCMP2709)</name>
    <name type="common">Picoplanktonic green alga</name>
    <dbReference type="NCBI Taxonomy" id="296587"/>
    <lineage>
        <taxon>Eukaryota</taxon>
        <taxon>Viridiplantae</taxon>
        <taxon>Chlorophyta</taxon>
        <taxon>Mamiellophyceae</taxon>
        <taxon>Mamiellales</taxon>
        <taxon>Mamiellaceae</taxon>
        <taxon>Micromonas</taxon>
    </lineage>
</organism>